<dbReference type="InterPro" id="IPR011990">
    <property type="entry name" value="TPR-like_helical_dom_sf"/>
</dbReference>
<evidence type="ECO:0000313" key="3">
    <source>
        <dbReference type="RefSeq" id="XP_013776275.1"/>
    </source>
</evidence>
<sequence>METNHDFDVLTSGSVMDQESLTDQSELKDVVVAESTVLNFQGEEATSTLVIDDQLDQTVKAGGVIADKETSQSLIPASLDLGTTLEDAVLSRVNSYPHFGQMETVSLEVLDATELESKEKSDVTNYTCCMIDNDTIVTDKTVVLPAVKEIVMIQKANNEIDALVSTCDSVEDKAEGTTGSQSKEGGQNSTASVFDDFGKHRIQPQIIFQEEKSTDALQQPSLSQYFSCSPPDGHVSRDPLGHNFFDTLNFSSEFSPMMKSVSDITVLPGNEVFAGDVKGISTESQLALDATESEPVSFTIGGEVEFGVPDEPEITGTNEVEQVLAEPEVNDKKHAISQFFVEDKSGGDGTGKAFFDALNSSGPDLVSPSPIKMSQSHCISDELVCSGVPSKNKSSFSTCTSSSPVMEEETFLTSLGGSDQCQHFDAWIPTELTRQALISMVTSPPGTYFPLKDQLTMPGIVIEEELGDPLKALLTEVDREEVQTRFPLTADSVTQDENGLRQLIKANCYYAAINLTTRLLTGVGQGPGYIGHPSRHTPYSLQLWFTRMALFVKLRKFAFAEVEAEAFGDLDNPDLYYQFYPDTYRGRKGSMVPFAFRVLLAELPQYQGNHQVALDKLYKILGTVQKILNNLKEGKAEDGSMLELTDAQRKVSLEVWQQRECRMLYSIWNCVLAQRDYTMVVTLGRNLLEKDKSRERELCLAMGRIHLQMGDIKGAQEYFNKATSLKVEAGSKIEAEVEELTNRALLAVATNNYSDACNHYKQALDMQPNNPVLLNNMAVCLLYMGHLKESLTLLEGAIQSDPLHCLHEGLLFNTCTLYELESSHSMSKKYDMLGCVAQHVGDNFHISCLKIQLPHKC</sequence>
<dbReference type="PANTHER" id="PTHR21581:SF6">
    <property type="entry name" value="TRAFFICKING PROTEIN PARTICLE COMPLEX SUBUNIT 12"/>
    <property type="match status" value="1"/>
</dbReference>
<proteinExistence type="predicted"/>
<accession>A0ABM1B7C0</accession>
<dbReference type="Pfam" id="PF13181">
    <property type="entry name" value="TPR_8"/>
    <property type="match status" value="1"/>
</dbReference>
<dbReference type="PANTHER" id="PTHR21581">
    <property type="entry name" value="D-ALANYL-D-ALANINE CARBOXYPEPTIDASE"/>
    <property type="match status" value="1"/>
</dbReference>
<dbReference type="Gene3D" id="1.25.40.10">
    <property type="entry name" value="Tetratricopeptide repeat domain"/>
    <property type="match status" value="1"/>
</dbReference>
<dbReference type="RefSeq" id="XP_013776275.1">
    <property type="nucleotide sequence ID" value="XM_013920821.2"/>
</dbReference>
<dbReference type="PROSITE" id="PS50005">
    <property type="entry name" value="TPR"/>
    <property type="match status" value="1"/>
</dbReference>
<evidence type="ECO:0000313" key="5">
    <source>
        <dbReference type="RefSeq" id="XP_013776277.1"/>
    </source>
</evidence>
<dbReference type="Proteomes" id="UP000694941">
    <property type="component" value="Unplaced"/>
</dbReference>
<dbReference type="SUPFAM" id="SSF48452">
    <property type="entry name" value="TPR-like"/>
    <property type="match status" value="1"/>
</dbReference>
<name>A0ABM1B7C0_LIMPO</name>
<gene>
    <name evidence="3 4 5" type="primary">LOC106461038</name>
</gene>
<evidence type="ECO:0000313" key="4">
    <source>
        <dbReference type="RefSeq" id="XP_013776276.1"/>
    </source>
</evidence>
<evidence type="ECO:0000313" key="2">
    <source>
        <dbReference type="Proteomes" id="UP000694941"/>
    </source>
</evidence>
<dbReference type="GeneID" id="106461038"/>
<dbReference type="SMART" id="SM00028">
    <property type="entry name" value="TPR"/>
    <property type="match status" value="3"/>
</dbReference>
<keyword evidence="2" id="KW-1185">Reference proteome</keyword>
<reference evidence="3 4" key="1">
    <citation type="submission" date="2025-05" db="UniProtKB">
        <authorList>
            <consortium name="RefSeq"/>
        </authorList>
    </citation>
    <scope>IDENTIFICATION</scope>
    <source>
        <tissue evidence="3 4">Muscle</tissue>
    </source>
</reference>
<feature type="repeat" description="TPR" evidence="1">
    <location>
        <begin position="737"/>
        <end position="770"/>
    </location>
</feature>
<evidence type="ECO:0000256" key="1">
    <source>
        <dbReference type="PROSITE-ProRule" id="PRU00339"/>
    </source>
</evidence>
<dbReference type="InterPro" id="IPR019734">
    <property type="entry name" value="TPR_rpt"/>
</dbReference>
<keyword evidence="1" id="KW-0802">TPR repeat</keyword>
<dbReference type="Pfam" id="PF14559">
    <property type="entry name" value="TPR_19"/>
    <property type="match status" value="1"/>
</dbReference>
<protein>
    <submittedName>
        <fullName evidence="3 4">Trafficking protein particle complex subunit 12-like isoform X1</fullName>
    </submittedName>
</protein>
<dbReference type="RefSeq" id="XP_013776276.1">
    <property type="nucleotide sequence ID" value="XM_013920822.2"/>
</dbReference>
<dbReference type="RefSeq" id="XP_013776277.1">
    <property type="nucleotide sequence ID" value="XM_013920823.2"/>
</dbReference>
<organism evidence="2 5">
    <name type="scientific">Limulus polyphemus</name>
    <name type="common">Atlantic horseshoe crab</name>
    <dbReference type="NCBI Taxonomy" id="6850"/>
    <lineage>
        <taxon>Eukaryota</taxon>
        <taxon>Metazoa</taxon>
        <taxon>Ecdysozoa</taxon>
        <taxon>Arthropoda</taxon>
        <taxon>Chelicerata</taxon>
        <taxon>Merostomata</taxon>
        <taxon>Xiphosura</taxon>
        <taxon>Limulidae</taxon>
        <taxon>Limulus</taxon>
    </lineage>
</organism>